<reference evidence="3" key="1">
    <citation type="journal article" date="2019" name="Int. J. Syst. Evol. Microbiol.">
        <title>The Global Catalogue of Microorganisms (GCM) 10K type strain sequencing project: providing services to taxonomists for standard genome sequencing and annotation.</title>
        <authorList>
            <consortium name="The Broad Institute Genomics Platform"/>
            <consortium name="The Broad Institute Genome Sequencing Center for Infectious Disease"/>
            <person name="Wu L."/>
            <person name="Ma J."/>
        </authorList>
    </citation>
    <scope>NUCLEOTIDE SEQUENCE [LARGE SCALE GENOMIC DNA]</scope>
    <source>
        <strain evidence="3">JCM 17304</strain>
    </source>
</reference>
<dbReference type="Proteomes" id="UP001500392">
    <property type="component" value="Unassembled WGS sequence"/>
</dbReference>
<name>A0ABP7X3L6_9GAMM</name>
<gene>
    <name evidence="2" type="ORF">GCM10022414_32640</name>
</gene>
<dbReference type="InterPro" id="IPR042095">
    <property type="entry name" value="SUMF_sf"/>
</dbReference>
<evidence type="ECO:0000313" key="2">
    <source>
        <dbReference type="EMBL" id="GAA4103970.1"/>
    </source>
</evidence>
<sequence>MVHVRGGEFWMGANDLAMHDALPQHRVLVDDFMIDATEVTNADFVKFIEATGYVTLAERVPNAADYPGVPRHLLVPGSVVFSAPSHSVSLANPGQWWRFIPGADWRHPEGPHSSIQDRMNHPVVHIAYEDALAYANWADKRLPTEAEWEYAARGGLDRQPYVWGAEFKVEARLQANTFQGSFPTNNTAEDGYQATAPVASYPANGYGLYDMAGNVWEWTSDWYDPEYYQVLAKLGVANNPQGPERSVDPSEPGISKKVQKGGSYLCTDQYCTRYMPGSRGRGAPDTGSNHVGLRLVRSIPKK</sequence>
<dbReference type="InterPro" id="IPR005532">
    <property type="entry name" value="SUMF_dom"/>
</dbReference>
<keyword evidence="3" id="KW-1185">Reference proteome</keyword>
<feature type="domain" description="Sulfatase-modifying factor enzyme-like" evidence="1">
    <location>
        <begin position="1"/>
        <end position="297"/>
    </location>
</feature>
<dbReference type="PANTHER" id="PTHR23150">
    <property type="entry name" value="SULFATASE MODIFYING FACTOR 1, 2"/>
    <property type="match status" value="1"/>
</dbReference>
<dbReference type="InterPro" id="IPR016187">
    <property type="entry name" value="CTDL_fold"/>
</dbReference>
<dbReference type="InterPro" id="IPR051043">
    <property type="entry name" value="Sulfatase_Mod_Factor_Kinase"/>
</dbReference>
<proteinExistence type="predicted"/>
<comment type="caution">
    <text evidence="2">The sequence shown here is derived from an EMBL/GenBank/DDBJ whole genome shotgun (WGS) entry which is preliminary data.</text>
</comment>
<dbReference type="PANTHER" id="PTHR23150:SF19">
    <property type="entry name" value="FORMYLGLYCINE-GENERATING ENZYME"/>
    <property type="match status" value="1"/>
</dbReference>
<accession>A0ABP7X3L6</accession>
<dbReference type="SUPFAM" id="SSF56436">
    <property type="entry name" value="C-type lectin-like"/>
    <property type="match status" value="1"/>
</dbReference>
<dbReference type="EMBL" id="BAABDM010000009">
    <property type="protein sequence ID" value="GAA4103970.1"/>
    <property type="molecule type" value="Genomic_DNA"/>
</dbReference>
<dbReference type="Pfam" id="PF03781">
    <property type="entry name" value="FGE-sulfatase"/>
    <property type="match status" value="1"/>
</dbReference>
<evidence type="ECO:0000313" key="3">
    <source>
        <dbReference type="Proteomes" id="UP001500392"/>
    </source>
</evidence>
<protein>
    <submittedName>
        <fullName evidence="2">Formylglycine-generating enzyme family protein</fullName>
    </submittedName>
</protein>
<evidence type="ECO:0000259" key="1">
    <source>
        <dbReference type="Pfam" id="PF03781"/>
    </source>
</evidence>
<organism evidence="2 3">
    <name type="scientific">Zhongshania borealis</name>
    <dbReference type="NCBI Taxonomy" id="889488"/>
    <lineage>
        <taxon>Bacteria</taxon>
        <taxon>Pseudomonadati</taxon>
        <taxon>Pseudomonadota</taxon>
        <taxon>Gammaproteobacteria</taxon>
        <taxon>Cellvibrionales</taxon>
        <taxon>Spongiibacteraceae</taxon>
        <taxon>Zhongshania</taxon>
    </lineage>
</organism>
<dbReference type="Gene3D" id="3.90.1580.10">
    <property type="entry name" value="paralog of FGE (formylglycine-generating enzyme)"/>
    <property type="match status" value="1"/>
</dbReference>